<reference evidence="13" key="1">
    <citation type="submission" date="2023-01" db="EMBL/GenBank/DDBJ databases">
        <title>Complete genome sequence of Planctobacterium marinum strain Dej080120_11.</title>
        <authorList>
            <person name="Ueki S."/>
            <person name="Maruyama F."/>
        </authorList>
    </citation>
    <scope>NUCLEOTIDE SEQUENCE</scope>
    <source>
        <strain evidence="13">Dej080120_11</strain>
    </source>
</reference>
<dbReference type="SMART" id="SM00965">
    <property type="entry name" value="STN"/>
    <property type="match status" value="1"/>
</dbReference>
<evidence type="ECO:0000313" key="13">
    <source>
        <dbReference type="EMBL" id="BDX06074.1"/>
    </source>
</evidence>
<evidence type="ECO:0000256" key="10">
    <source>
        <dbReference type="PROSITE-ProRule" id="PRU01360"/>
    </source>
</evidence>
<evidence type="ECO:0000256" key="11">
    <source>
        <dbReference type="RuleBase" id="RU003357"/>
    </source>
</evidence>
<dbReference type="PANTHER" id="PTHR47234">
    <property type="match status" value="1"/>
</dbReference>
<dbReference type="Gene3D" id="2.170.130.10">
    <property type="entry name" value="TonB-dependent receptor, plug domain"/>
    <property type="match status" value="1"/>
</dbReference>
<keyword evidence="4" id="KW-0410">Iron transport</keyword>
<dbReference type="InterPro" id="IPR011662">
    <property type="entry name" value="Secretin/TonB_short_N"/>
</dbReference>
<dbReference type="Gene3D" id="2.40.170.20">
    <property type="entry name" value="TonB-dependent receptor, beta-barrel domain"/>
    <property type="match status" value="1"/>
</dbReference>
<feature type="domain" description="Secretin/TonB short N-terminal" evidence="12">
    <location>
        <begin position="30"/>
        <end position="81"/>
    </location>
</feature>
<dbReference type="GO" id="GO:0006826">
    <property type="term" value="P:iron ion transport"/>
    <property type="evidence" value="ECO:0007669"/>
    <property type="project" value="UniProtKB-KW"/>
</dbReference>
<keyword evidence="3 10" id="KW-1134">Transmembrane beta strand</keyword>
<dbReference type="SUPFAM" id="SSF56935">
    <property type="entry name" value="Porins"/>
    <property type="match status" value="1"/>
</dbReference>
<dbReference type="KEGG" id="pmaw:MACH26_15950"/>
<dbReference type="RefSeq" id="WP_338292113.1">
    <property type="nucleotide sequence ID" value="NZ_AP027272.1"/>
</dbReference>
<keyword evidence="4" id="KW-0406">Ion transport</keyword>
<keyword evidence="9 10" id="KW-0998">Cell outer membrane</keyword>
<dbReference type="AlphaFoldDB" id="A0AA48HQD5"/>
<protein>
    <submittedName>
        <fullName evidence="13">TonB-dependent receptor</fullName>
    </submittedName>
</protein>
<evidence type="ECO:0000256" key="6">
    <source>
        <dbReference type="ARBA" id="ARBA00023004"/>
    </source>
</evidence>
<dbReference type="GO" id="GO:0009279">
    <property type="term" value="C:cell outer membrane"/>
    <property type="evidence" value="ECO:0007669"/>
    <property type="project" value="UniProtKB-SubCell"/>
</dbReference>
<sequence length="962" mass="106135">MAFASEKIHFDIPALPANKALTEFALQANITLLFPYDLAEQESSNALQGEYSIELGIVKLLEGTGLYPVTGEDGQLSVRPIRHVPAKYTTATPVRTEYDIEGDERSSYKIELQETYIEKIAIVGTRTTPRNAIESSVPLDVISAADMRRQGNTDMLSMLSKLIPSFNVNDQPINDASTLIRPANLRGMASDHTLVLINGKRRHRSAVITFLGGGLSDGAQGPDIAAIPISGIKQVGVLRDGASAQYGSDAIAGVLNFALKDEDVGGMFEARIAQYYENDGEAVQLLANRGFSLGDNGFLNLSAESIHKEPTSRSVQRDDAMLLANNGLQVRDPAQIWGTPKTHYDAKLMANMGYDLKTDQQLYGFLNMAQRKVEGGFFYRNPQTRSGVNTIPIFDGMSVTNTDFNEFVMPAAYQWIVLDLTPEDGVGCPQLTYQHDTLLHLTPEYQQVFSDPNCFAFNEVYPAGFTPQFGGVVKDAFVVAGISGELNGGWEYDASLSLGYSSVDYFLNDSLNPSLGPASPTSFRPGGARQIEKGFNFDLKNSLNVGFPDEVSFAAGFEWRRENYQQVAGDTASWVTGPYALTAESRQTTGLTIGSNGFPGYRPESAGDWGRGNWATYLELETWLTENLLVNTSLRFEDYTDFGETLDGKVSFLAQANKQLALRGSINSGFKAPTVGQSNVINVTTAFYENQLQDQATLPPTHPISIQVGATPLEPEESINLSLGIVGQIAKQFYFTFDYFQIDLKDRISTTSGIALTDADLADLVAQGITDADRFASIKYFTNDFDTRAQGIDWVMNYVTEIKGVQTQFSFNYNWTKTAVERVSLYTRSDVNGEQITESNLTPQRIRMIEQNIPRHRASLALSQTWDNFDSLLRFNYYSGYYEDHLDASSGFDIYAGEEVTIDVELGYQFAPDWSFIVGANNLLDNRPDDNPWAGRAGALYPSTSPMGINGGLWYARLLHQF</sequence>
<evidence type="ECO:0000256" key="5">
    <source>
        <dbReference type="ARBA" id="ARBA00022692"/>
    </source>
</evidence>
<dbReference type="InterPro" id="IPR039426">
    <property type="entry name" value="TonB-dep_rcpt-like"/>
</dbReference>
<evidence type="ECO:0000256" key="7">
    <source>
        <dbReference type="ARBA" id="ARBA00023077"/>
    </source>
</evidence>
<comment type="similarity">
    <text evidence="10 11">Belongs to the TonB-dependent receptor family.</text>
</comment>
<dbReference type="Proteomes" id="UP001333710">
    <property type="component" value="Chromosome"/>
</dbReference>
<dbReference type="InterPro" id="IPR037066">
    <property type="entry name" value="Plug_dom_sf"/>
</dbReference>
<dbReference type="InterPro" id="IPR036942">
    <property type="entry name" value="Beta-barrel_TonB_sf"/>
</dbReference>
<keyword evidence="8 10" id="KW-0472">Membrane</keyword>
<name>A0AA48HQD5_9ALTE</name>
<keyword evidence="13" id="KW-0675">Receptor</keyword>
<accession>A0AA48HQD5</accession>
<dbReference type="EMBL" id="AP027272">
    <property type="protein sequence ID" value="BDX06074.1"/>
    <property type="molecule type" value="Genomic_DNA"/>
</dbReference>
<dbReference type="PANTHER" id="PTHR47234:SF3">
    <property type="entry name" value="SECRETIN_TONB SHORT N-TERMINAL DOMAIN-CONTAINING PROTEIN"/>
    <property type="match status" value="1"/>
</dbReference>
<dbReference type="InterPro" id="IPR012910">
    <property type="entry name" value="Plug_dom"/>
</dbReference>
<keyword evidence="2 10" id="KW-0813">Transport</keyword>
<evidence type="ECO:0000256" key="4">
    <source>
        <dbReference type="ARBA" id="ARBA00022496"/>
    </source>
</evidence>
<dbReference type="Gene3D" id="3.55.50.30">
    <property type="match status" value="1"/>
</dbReference>
<organism evidence="13 14">
    <name type="scientific">Planctobacterium marinum</name>
    <dbReference type="NCBI Taxonomy" id="1631968"/>
    <lineage>
        <taxon>Bacteria</taxon>
        <taxon>Pseudomonadati</taxon>
        <taxon>Pseudomonadota</taxon>
        <taxon>Gammaproteobacteria</taxon>
        <taxon>Alteromonadales</taxon>
        <taxon>Alteromonadaceae</taxon>
        <taxon>Planctobacterium</taxon>
    </lineage>
</organism>
<evidence type="ECO:0000256" key="2">
    <source>
        <dbReference type="ARBA" id="ARBA00022448"/>
    </source>
</evidence>
<proteinExistence type="inferred from homology"/>
<keyword evidence="5 10" id="KW-0812">Transmembrane</keyword>
<keyword evidence="14" id="KW-1185">Reference proteome</keyword>
<keyword evidence="7 11" id="KW-0798">TonB box</keyword>
<evidence type="ECO:0000259" key="12">
    <source>
        <dbReference type="SMART" id="SM00965"/>
    </source>
</evidence>
<dbReference type="PROSITE" id="PS52016">
    <property type="entry name" value="TONB_DEPENDENT_REC_3"/>
    <property type="match status" value="1"/>
</dbReference>
<dbReference type="Pfam" id="PF00593">
    <property type="entry name" value="TonB_dep_Rec_b-barrel"/>
    <property type="match status" value="1"/>
</dbReference>
<evidence type="ECO:0000256" key="3">
    <source>
        <dbReference type="ARBA" id="ARBA00022452"/>
    </source>
</evidence>
<dbReference type="Pfam" id="PF07715">
    <property type="entry name" value="Plug"/>
    <property type="match status" value="1"/>
</dbReference>
<comment type="subcellular location">
    <subcellularLocation>
        <location evidence="1 10">Cell outer membrane</location>
        <topology evidence="1 10">Multi-pass membrane protein</topology>
    </subcellularLocation>
</comment>
<evidence type="ECO:0000256" key="8">
    <source>
        <dbReference type="ARBA" id="ARBA00023136"/>
    </source>
</evidence>
<evidence type="ECO:0000313" key="14">
    <source>
        <dbReference type="Proteomes" id="UP001333710"/>
    </source>
</evidence>
<gene>
    <name evidence="13" type="ORF">MACH26_15950</name>
</gene>
<evidence type="ECO:0000256" key="9">
    <source>
        <dbReference type="ARBA" id="ARBA00023237"/>
    </source>
</evidence>
<keyword evidence="6" id="KW-0408">Iron</keyword>
<evidence type="ECO:0000256" key="1">
    <source>
        <dbReference type="ARBA" id="ARBA00004571"/>
    </source>
</evidence>
<dbReference type="InterPro" id="IPR000531">
    <property type="entry name" value="Beta-barrel_TonB"/>
</dbReference>